<proteinExistence type="inferred from homology"/>
<evidence type="ECO:0000256" key="2">
    <source>
        <dbReference type="ARBA" id="ARBA00022679"/>
    </source>
</evidence>
<dbReference type="InterPro" id="IPR018484">
    <property type="entry name" value="FGGY_N"/>
</dbReference>
<dbReference type="EC" id="2.7.1.-" evidence="7"/>
<dbReference type="GO" id="GO:0016301">
    <property type="term" value="F:kinase activity"/>
    <property type="evidence" value="ECO:0007669"/>
    <property type="project" value="UniProtKB-KW"/>
</dbReference>
<organism evidence="7 8">
    <name type="scientific">Bosea vestrisii</name>
    <dbReference type="NCBI Taxonomy" id="151416"/>
    <lineage>
        <taxon>Bacteria</taxon>
        <taxon>Pseudomonadati</taxon>
        <taxon>Pseudomonadota</taxon>
        <taxon>Alphaproteobacteria</taxon>
        <taxon>Hyphomicrobiales</taxon>
        <taxon>Boseaceae</taxon>
        <taxon>Bosea</taxon>
    </lineage>
</organism>
<dbReference type="InterPro" id="IPR018483">
    <property type="entry name" value="Carb_kinase_FGGY_CS"/>
</dbReference>
<evidence type="ECO:0000313" key="8">
    <source>
        <dbReference type="Proteomes" id="UP001596104"/>
    </source>
</evidence>
<accession>A0ABW0HEK4</accession>
<protein>
    <submittedName>
        <fullName evidence="7">FGGY-family carbohydrate kinase</fullName>
        <ecNumber evidence="7">2.7.1.-</ecNumber>
    </submittedName>
</protein>
<dbReference type="PROSITE" id="PS00445">
    <property type="entry name" value="FGGY_KINASES_2"/>
    <property type="match status" value="1"/>
</dbReference>
<evidence type="ECO:0000259" key="6">
    <source>
        <dbReference type="Pfam" id="PF02782"/>
    </source>
</evidence>
<dbReference type="PIRSF" id="PIRSF000538">
    <property type="entry name" value="GlpK"/>
    <property type="match status" value="1"/>
</dbReference>
<comment type="caution">
    <text evidence="7">The sequence shown here is derived from an EMBL/GenBank/DDBJ whole genome shotgun (WGS) entry which is preliminary data.</text>
</comment>
<keyword evidence="3 4" id="KW-0418">Kinase</keyword>
<dbReference type="PANTHER" id="PTHR43095">
    <property type="entry name" value="SUGAR KINASE"/>
    <property type="match status" value="1"/>
</dbReference>
<dbReference type="Gene3D" id="3.30.420.40">
    <property type="match status" value="2"/>
</dbReference>
<dbReference type="EMBL" id="JBHSLV010000047">
    <property type="protein sequence ID" value="MFC5395441.1"/>
    <property type="molecule type" value="Genomic_DNA"/>
</dbReference>
<feature type="domain" description="Carbohydrate kinase FGGY C-terminal" evidence="6">
    <location>
        <begin position="258"/>
        <end position="443"/>
    </location>
</feature>
<keyword evidence="8" id="KW-1185">Reference proteome</keyword>
<dbReference type="SUPFAM" id="SSF53067">
    <property type="entry name" value="Actin-like ATPase domain"/>
    <property type="match status" value="2"/>
</dbReference>
<evidence type="ECO:0000256" key="1">
    <source>
        <dbReference type="ARBA" id="ARBA00009156"/>
    </source>
</evidence>
<sequence length="499" mass="53134">MSELLLGLDAGNTVVKAVLFDQSGKVVGKAARDGRSSKPEPGHVEREIGELWDNAGEVIAGCLHDAGATGRDIAAVGTAGHGNGLYLLDKQRGPLLGIQSLDTRAAGLAAEWRADGTAAALYPLCLQKPWPSQTATLLAWVKRNRPEIYARAGTAFLCKDALTYMLTGERVSDYSDMSGCGLMRLPERDYDTELLTAYGLADARPLLPPLVQSDAIAGSVTENAARRTGLAAGTPVAAGFFDIVASSVGAGAAEPGQAAIVVGTWGINQIILDRPLVDERIFHACTWRPDRYVAVESSATSAVNLDWFVHEILGEHGPDAFARCSELVASVRPSADSPLFHPFLYGSGTEPKARAAFLGLAGWHDRAQMLHALFEGVVFEHRRHIDRLRAAGVSFDRAVLSGGGSRSVAWCQMFADGLGVPVTVAECEETGALGAAIAAGVAAGLFGDIEAGVAEMVKPRRSFVPNRPDGRLRDARYRLYDELATTLAAQWQRYRSEVA</sequence>
<dbReference type="InterPro" id="IPR043129">
    <property type="entry name" value="ATPase_NBD"/>
</dbReference>
<evidence type="ECO:0000259" key="5">
    <source>
        <dbReference type="Pfam" id="PF00370"/>
    </source>
</evidence>
<evidence type="ECO:0000313" key="7">
    <source>
        <dbReference type="EMBL" id="MFC5395441.1"/>
    </source>
</evidence>
<dbReference type="Pfam" id="PF02782">
    <property type="entry name" value="FGGY_C"/>
    <property type="match status" value="1"/>
</dbReference>
<dbReference type="InterPro" id="IPR018485">
    <property type="entry name" value="FGGY_C"/>
</dbReference>
<dbReference type="PANTHER" id="PTHR43095:SF3">
    <property type="entry name" value="L-XYLULOSE_3-KETO-L-GULONATE KINASE"/>
    <property type="match status" value="1"/>
</dbReference>
<dbReference type="Proteomes" id="UP001596104">
    <property type="component" value="Unassembled WGS sequence"/>
</dbReference>
<dbReference type="RefSeq" id="WP_377011392.1">
    <property type="nucleotide sequence ID" value="NZ_JBHSLV010000047.1"/>
</dbReference>
<evidence type="ECO:0000256" key="3">
    <source>
        <dbReference type="ARBA" id="ARBA00022777"/>
    </source>
</evidence>
<dbReference type="InterPro" id="IPR050406">
    <property type="entry name" value="FGGY_Carb_Kinase"/>
</dbReference>
<reference evidence="8" key="1">
    <citation type="journal article" date="2019" name="Int. J. Syst. Evol. Microbiol.">
        <title>The Global Catalogue of Microorganisms (GCM) 10K type strain sequencing project: providing services to taxonomists for standard genome sequencing and annotation.</title>
        <authorList>
            <consortium name="The Broad Institute Genomics Platform"/>
            <consortium name="The Broad Institute Genome Sequencing Center for Infectious Disease"/>
            <person name="Wu L."/>
            <person name="Ma J."/>
        </authorList>
    </citation>
    <scope>NUCLEOTIDE SEQUENCE [LARGE SCALE GENOMIC DNA]</scope>
    <source>
        <strain evidence="8">CGMCC 1.16326</strain>
    </source>
</reference>
<dbReference type="Pfam" id="PF00370">
    <property type="entry name" value="FGGY_N"/>
    <property type="match status" value="1"/>
</dbReference>
<keyword evidence="2 4" id="KW-0808">Transferase</keyword>
<feature type="domain" description="Carbohydrate kinase FGGY N-terminal" evidence="5">
    <location>
        <begin position="5"/>
        <end position="249"/>
    </location>
</feature>
<name>A0ABW0HEK4_9HYPH</name>
<dbReference type="InterPro" id="IPR000577">
    <property type="entry name" value="Carb_kinase_FGGY"/>
</dbReference>
<dbReference type="CDD" id="cd07802">
    <property type="entry name" value="ASKHA_NBD_FGGY_EcLyxK-like"/>
    <property type="match status" value="1"/>
</dbReference>
<evidence type="ECO:0000256" key="4">
    <source>
        <dbReference type="RuleBase" id="RU003733"/>
    </source>
</evidence>
<comment type="similarity">
    <text evidence="1 4">Belongs to the FGGY kinase family.</text>
</comment>
<gene>
    <name evidence="7" type="ORF">ACFPPC_22685</name>
</gene>